<dbReference type="RefSeq" id="WP_038022527.1">
    <property type="nucleotide sequence ID" value="NZ_JPVT01000058.1"/>
</dbReference>
<reference evidence="1 2" key="1">
    <citation type="submission" date="2014-08" db="EMBL/GenBank/DDBJ databases">
        <title>Genome sequence of Tetragenococcus muriaticus.</title>
        <authorList>
            <person name="Chuea-nongthon C."/>
            <person name="Rodtong S."/>
            <person name="Yongsawatdigul J."/>
            <person name="Steele J.L."/>
            <person name="Liu X.-y."/>
            <person name="Speers J."/>
            <person name="Glasner J.D."/>
            <person name="Neeno-Eckwall E.C."/>
        </authorList>
    </citation>
    <scope>NUCLEOTIDE SEQUENCE [LARGE SCALE GENOMIC DNA]</scope>
    <source>
        <strain evidence="1 2">3MR10-3</strain>
    </source>
</reference>
<organism evidence="1 2">
    <name type="scientific">Tetragenococcus muriaticus 3MR10-3</name>
    <dbReference type="NCBI Taxonomy" id="1302648"/>
    <lineage>
        <taxon>Bacteria</taxon>
        <taxon>Bacillati</taxon>
        <taxon>Bacillota</taxon>
        <taxon>Bacilli</taxon>
        <taxon>Lactobacillales</taxon>
        <taxon>Enterococcaceae</taxon>
        <taxon>Tetragenococcus</taxon>
    </lineage>
</organism>
<dbReference type="PATRIC" id="fig|1302648.3.peg.617"/>
<accession>A0A091C5G7</accession>
<protein>
    <recommendedName>
        <fullName evidence="3">Phage tail protein</fullName>
    </recommendedName>
</protein>
<dbReference type="AlphaFoldDB" id="A0A091C5G7"/>
<evidence type="ECO:0000313" key="1">
    <source>
        <dbReference type="EMBL" id="KFN92174.1"/>
    </source>
</evidence>
<evidence type="ECO:0008006" key="3">
    <source>
        <dbReference type="Google" id="ProtNLM"/>
    </source>
</evidence>
<comment type="caution">
    <text evidence="1">The sequence shown here is derived from an EMBL/GenBank/DDBJ whole genome shotgun (WGS) entry which is preliminary data.</text>
</comment>
<sequence>MANNKKKNIVLGDGELYMYKFPGTNDIPEDAEIETEENNVGNTSGGTTISYEPEPYEVKNQYGKTVKRVVTSEEVTFTSGLLDWDLEKVKLLTTGETEIDEENSTHTLTLGGDNSMTNVLIRFVHKKDDGKKIRFTMIGTAGNGFEMSFNPDEETVVDAEFTAVEVVKNFLASIEEEISTASDGVS</sequence>
<name>A0A091C5G7_9ENTE</name>
<evidence type="ECO:0000313" key="2">
    <source>
        <dbReference type="Proteomes" id="UP000029381"/>
    </source>
</evidence>
<gene>
    <name evidence="1" type="ORF">TMU3MR103_0635</name>
</gene>
<keyword evidence="2" id="KW-1185">Reference proteome</keyword>
<dbReference type="EMBL" id="JPVT01000058">
    <property type="protein sequence ID" value="KFN92174.1"/>
    <property type="molecule type" value="Genomic_DNA"/>
</dbReference>
<dbReference type="Proteomes" id="UP000029381">
    <property type="component" value="Unassembled WGS sequence"/>
</dbReference>
<proteinExistence type="predicted"/>